<accession>A0A0P7ZLE4</accession>
<comment type="pathway">
    <text evidence="3 19">Carbohydrate degradation; glycolysis; pyruvate from D-glyceraldehyde 3-phosphate: step 5/5.</text>
</comment>
<dbReference type="Gene3D" id="3.50.30.10">
    <property type="entry name" value="Phosphohistidine domain"/>
    <property type="match status" value="1"/>
</dbReference>
<dbReference type="FunFam" id="3.20.20.60:FF:000025">
    <property type="entry name" value="Pyruvate kinase"/>
    <property type="match status" value="1"/>
</dbReference>
<dbReference type="InterPro" id="IPR001697">
    <property type="entry name" value="Pyr_Knase"/>
</dbReference>
<keyword evidence="16 23" id="KW-0670">Pyruvate</keyword>
<evidence type="ECO:0000256" key="8">
    <source>
        <dbReference type="ARBA" id="ARBA00022679"/>
    </source>
</evidence>
<evidence type="ECO:0000259" key="21">
    <source>
        <dbReference type="Pfam" id="PF00391"/>
    </source>
</evidence>
<dbReference type="InterPro" id="IPR015795">
    <property type="entry name" value="Pyrv_Knase_C"/>
</dbReference>
<comment type="caution">
    <text evidence="23">The sequence shown here is derived from an EMBL/GenBank/DDBJ whole genome shotgun (WGS) entry which is preliminary data.</text>
</comment>
<dbReference type="Gene3D" id="3.20.20.60">
    <property type="entry name" value="Phosphoenolpyruvate-binding domains"/>
    <property type="match status" value="1"/>
</dbReference>
<evidence type="ECO:0000256" key="17">
    <source>
        <dbReference type="ARBA" id="ARBA00048152"/>
    </source>
</evidence>
<dbReference type="Pfam" id="PF02887">
    <property type="entry name" value="PK_C"/>
    <property type="match status" value="1"/>
</dbReference>
<comment type="subunit">
    <text evidence="6">Homotetramer.</text>
</comment>
<dbReference type="GO" id="GO:0004743">
    <property type="term" value="F:pyruvate kinase activity"/>
    <property type="evidence" value="ECO:0007669"/>
    <property type="project" value="UniProtKB-UniRule"/>
</dbReference>
<dbReference type="EMBL" id="LJZR01000010">
    <property type="protein sequence ID" value="KPQ35763.1"/>
    <property type="molecule type" value="Genomic_DNA"/>
</dbReference>
<dbReference type="STRING" id="1666911.HLUCCA11_09350"/>
<dbReference type="SUPFAM" id="SSF52009">
    <property type="entry name" value="Phosphohistidine domain"/>
    <property type="match status" value="1"/>
</dbReference>
<dbReference type="PRINTS" id="PR01050">
    <property type="entry name" value="PYRUVTKNASE"/>
</dbReference>
<dbReference type="AlphaFoldDB" id="A0A0P7ZLE4"/>
<dbReference type="InterPro" id="IPR015806">
    <property type="entry name" value="Pyrv_Knase_insert_dom_sf"/>
</dbReference>
<dbReference type="InterPro" id="IPR036637">
    <property type="entry name" value="Phosphohistidine_dom_sf"/>
</dbReference>
<organism evidence="23 24">
    <name type="scientific">Phormidesmis priestleyi Ana</name>
    <dbReference type="NCBI Taxonomy" id="1666911"/>
    <lineage>
        <taxon>Bacteria</taxon>
        <taxon>Bacillati</taxon>
        <taxon>Cyanobacteriota</taxon>
        <taxon>Cyanophyceae</taxon>
        <taxon>Leptolyngbyales</taxon>
        <taxon>Leptolyngbyaceae</taxon>
        <taxon>Phormidesmis</taxon>
    </lineage>
</organism>
<evidence type="ECO:0000259" key="22">
    <source>
        <dbReference type="Pfam" id="PF02887"/>
    </source>
</evidence>
<evidence type="ECO:0000256" key="15">
    <source>
        <dbReference type="ARBA" id="ARBA00023152"/>
    </source>
</evidence>
<evidence type="ECO:0000256" key="3">
    <source>
        <dbReference type="ARBA" id="ARBA00004997"/>
    </source>
</evidence>
<evidence type="ECO:0000313" key="24">
    <source>
        <dbReference type="Proteomes" id="UP000050465"/>
    </source>
</evidence>
<evidence type="ECO:0000256" key="19">
    <source>
        <dbReference type="RuleBase" id="RU000504"/>
    </source>
</evidence>
<name>A0A0P7ZLE4_9CYAN</name>
<dbReference type="GO" id="GO:0000287">
    <property type="term" value="F:magnesium ion binding"/>
    <property type="evidence" value="ECO:0007669"/>
    <property type="project" value="UniProtKB-UniRule"/>
</dbReference>
<dbReference type="GO" id="GO:0030955">
    <property type="term" value="F:potassium ion binding"/>
    <property type="evidence" value="ECO:0007669"/>
    <property type="project" value="UniProtKB-UniRule"/>
</dbReference>
<evidence type="ECO:0000256" key="18">
    <source>
        <dbReference type="NCBIfam" id="TIGR01064"/>
    </source>
</evidence>
<comment type="similarity">
    <text evidence="4">In the C-terminal section; belongs to the PEP-utilizing enzyme family.</text>
</comment>
<dbReference type="SUPFAM" id="SSF50800">
    <property type="entry name" value="PK beta-barrel domain-like"/>
    <property type="match status" value="1"/>
</dbReference>
<keyword evidence="12" id="KW-0067">ATP-binding</keyword>
<dbReference type="InterPro" id="IPR015813">
    <property type="entry name" value="Pyrv/PenolPyrv_kinase-like_dom"/>
</dbReference>
<keyword evidence="9" id="KW-0479">Metal-binding</keyword>
<dbReference type="InterPro" id="IPR015793">
    <property type="entry name" value="Pyrv_Knase_brl"/>
</dbReference>
<sequence length="594" mass="63853">MRTRPALRRTKIVATIGPATENPDTLRALIEAGATTLRLNFSHGDQENHQKNIKLIRQVSFELNQPVGILQDLQGPKIRLGKFADGPIKLANGDRFILTSREIPGTQTESSVTYGPLVEEVPEGATILLDDGKVEMKVVGKEMAQRNLICEVVVGGTLSNSKGVNFPGVYLSIKALTEKDRKDLMFGLNQNVDWVALSFVRNPQDVLEIKELIQNATSRRVPVIVKIEKHEAIEQMEAILSLSDGVMVARGDLGVELPAEDVPVLQKRLIATANRMGIPVITATQMLDSMVDSPRPTRAEVSDVANAIFDGTDAVMLSNETAVGQFPVEAVATMARIAKRTEKEQLKRVTEEFSKSHTIPNAISQAVGQISAQLGAAAIMTMTRSGATARNVSKFRPKAPILAVTPLVDVSRQLQLVWGVNPLLVVDLPSTRQTFQAAMNVAQESELVRDGDLVVMTAGTQQGVSGSTDLIKVEVVTAVLGHGRGVGEGSVSGRARIAHDTAAVKDFHTGEILVVPRTSADYIDAIRRAGGIITEDDSMTSHAAVLGLRLGIPVIVGVERATEIIRNGTIITLDVGRGEVCSGGPKRTQKMALV</sequence>
<comment type="catalytic activity">
    <reaction evidence="17 19">
        <text>pyruvate + ATP = phosphoenolpyruvate + ADP + H(+)</text>
        <dbReference type="Rhea" id="RHEA:18157"/>
        <dbReference type="ChEBI" id="CHEBI:15361"/>
        <dbReference type="ChEBI" id="CHEBI:15378"/>
        <dbReference type="ChEBI" id="CHEBI:30616"/>
        <dbReference type="ChEBI" id="CHEBI:58702"/>
        <dbReference type="ChEBI" id="CHEBI:456216"/>
        <dbReference type="EC" id="2.7.1.40"/>
    </reaction>
</comment>
<protein>
    <recommendedName>
        <fullName evidence="7 18">Pyruvate kinase</fullName>
        <ecNumber evidence="7 18">2.7.1.40</ecNumber>
    </recommendedName>
</protein>
<feature type="domain" description="PEP-utilising enzyme mobile" evidence="21">
    <location>
        <begin position="508"/>
        <end position="578"/>
    </location>
</feature>
<dbReference type="NCBIfam" id="NF004491">
    <property type="entry name" value="PRK05826.1"/>
    <property type="match status" value="1"/>
</dbReference>
<dbReference type="FunFam" id="2.40.33.10:FF:000001">
    <property type="entry name" value="Pyruvate kinase"/>
    <property type="match status" value="1"/>
</dbReference>
<dbReference type="UniPathway" id="UPA00109">
    <property type="reaction ID" value="UER00188"/>
</dbReference>
<feature type="domain" description="Pyruvate kinase C-terminal" evidence="22">
    <location>
        <begin position="361"/>
        <end position="473"/>
    </location>
</feature>
<evidence type="ECO:0000256" key="10">
    <source>
        <dbReference type="ARBA" id="ARBA00022741"/>
    </source>
</evidence>
<dbReference type="InterPro" id="IPR008279">
    <property type="entry name" value="PEP-util_enz_mobile_dom"/>
</dbReference>
<dbReference type="SUPFAM" id="SSF51621">
    <property type="entry name" value="Phosphoenolpyruvate/pyruvate domain"/>
    <property type="match status" value="1"/>
</dbReference>
<keyword evidence="15 19" id="KW-0324">Glycolysis</keyword>
<evidence type="ECO:0000256" key="1">
    <source>
        <dbReference type="ARBA" id="ARBA00001946"/>
    </source>
</evidence>
<gene>
    <name evidence="23" type="primary">pyk</name>
    <name evidence="23" type="ORF">HLUCCA11_09350</name>
</gene>
<dbReference type="NCBIfam" id="TIGR01064">
    <property type="entry name" value="pyruv_kin"/>
    <property type="match status" value="1"/>
</dbReference>
<evidence type="ECO:0000256" key="2">
    <source>
        <dbReference type="ARBA" id="ARBA00001958"/>
    </source>
</evidence>
<dbReference type="InterPro" id="IPR040442">
    <property type="entry name" value="Pyrv_kinase-like_dom_sf"/>
</dbReference>
<dbReference type="NCBIfam" id="NF004978">
    <property type="entry name" value="PRK06354.1"/>
    <property type="match status" value="1"/>
</dbReference>
<evidence type="ECO:0000256" key="6">
    <source>
        <dbReference type="ARBA" id="ARBA00011881"/>
    </source>
</evidence>
<evidence type="ECO:0000256" key="7">
    <source>
        <dbReference type="ARBA" id="ARBA00012142"/>
    </source>
</evidence>
<dbReference type="Pfam" id="PF00224">
    <property type="entry name" value="PK"/>
    <property type="match status" value="1"/>
</dbReference>
<keyword evidence="10" id="KW-0547">Nucleotide-binding</keyword>
<comment type="cofactor">
    <cofactor evidence="1">
        <name>Mg(2+)</name>
        <dbReference type="ChEBI" id="CHEBI:18420"/>
    </cofactor>
</comment>
<comment type="similarity">
    <text evidence="5 19">Belongs to the pyruvate kinase family.</text>
</comment>
<evidence type="ECO:0000256" key="9">
    <source>
        <dbReference type="ARBA" id="ARBA00022723"/>
    </source>
</evidence>
<evidence type="ECO:0000256" key="14">
    <source>
        <dbReference type="ARBA" id="ARBA00022958"/>
    </source>
</evidence>
<evidence type="ECO:0000256" key="11">
    <source>
        <dbReference type="ARBA" id="ARBA00022777"/>
    </source>
</evidence>
<evidence type="ECO:0000256" key="12">
    <source>
        <dbReference type="ARBA" id="ARBA00022840"/>
    </source>
</evidence>
<comment type="cofactor">
    <cofactor evidence="2">
        <name>K(+)</name>
        <dbReference type="ChEBI" id="CHEBI:29103"/>
    </cofactor>
</comment>
<evidence type="ECO:0000256" key="13">
    <source>
        <dbReference type="ARBA" id="ARBA00022842"/>
    </source>
</evidence>
<evidence type="ECO:0000256" key="4">
    <source>
        <dbReference type="ARBA" id="ARBA00006237"/>
    </source>
</evidence>
<reference evidence="23 24" key="1">
    <citation type="submission" date="2015-09" db="EMBL/GenBank/DDBJ databases">
        <title>Identification and resolution of microdiversity through metagenomic sequencing of parallel consortia.</title>
        <authorList>
            <person name="Nelson W.C."/>
            <person name="Romine M.F."/>
            <person name="Lindemann S.R."/>
        </authorList>
    </citation>
    <scope>NUCLEOTIDE SEQUENCE [LARGE SCALE GENOMIC DNA]</scope>
    <source>
        <strain evidence="23">Ana</strain>
    </source>
</reference>
<dbReference type="SUPFAM" id="SSF52935">
    <property type="entry name" value="PK C-terminal domain-like"/>
    <property type="match status" value="1"/>
</dbReference>
<evidence type="ECO:0000256" key="5">
    <source>
        <dbReference type="ARBA" id="ARBA00008663"/>
    </source>
</evidence>
<keyword evidence="13 19" id="KW-0460">Magnesium</keyword>
<proteinExistence type="inferred from homology"/>
<dbReference type="Proteomes" id="UP000050465">
    <property type="component" value="Unassembled WGS sequence"/>
</dbReference>
<dbReference type="FunFam" id="3.40.1380.20:FF:000013">
    <property type="entry name" value="Pyruvate kinase"/>
    <property type="match status" value="1"/>
</dbReference>
<dbReference type="Gene3D" id="3.40.1380.20">
    <property type="entry name" value="Pyruvate kinase, C-terminal domain"/>
    <property type="match status" value="1"/>
</dbReference>
<dbReference type="InterPro" id="IPR036918">
    <property type="entry name" value="Pyrv_Knase_C_sf"/>
</dbReference>
<dbReference type="Pfam" id="PF00391">
    <property type="entry name" value="PEP-utilizers"/>
    <property type="match status" value="1"/>
</dbReference>
<evidence type="ECO:0000256" key="16">
    <source>
        <dbReference type="ARBA" id="ARBA00023317"/>
    </source>
</evidence>
<keyword evidence="14" id="KW-0630">Potassium</keyword>
<keyword evidence="11 19" id="KW-0418">Kinase</keyword>
<dbReference type="GO" id="GO:0005524">
    <property type="term" value="F:ATP binding"/>
    <property type="evidence" value="ECO:0007669"/>
    <property type="project" value="UniProtKB-KW"/>
</dbReference>
<keyword evidence="8 19" id="KW-0808">Transferase</keyword>
<dbReference type="InterPro" id="IPR011037">
    <property type="entry name" value="Pyrv_Knase-like_insert_dom_sf"/>
</dbReference>
<dbReference type="GO" id="GO:0016301">
    <property type="term" value="F:kinase activity"/>
    <property type="evidence" value="ECO:0007669"/>
    <property type="project" value="UniProtKB-KW"/>
</dbReference>
<evidence type="ECO:0000313" key="23">
    <source>
        <dbReference type="EMBL" id="KPQ35763.1"/>
    </source>
</evidence>
<dbReference type="PATRIC" id="fig|1666911.3.peg.666"/>
<dbReference type="PROSITE" id="PS00110">
    <property type="entry name" value="PYRUVATE_KINASE"/>
    <property type="match status" value="1"/>
</dbReference>
<dbReference type="Gene3D" id="2.40.33.10">
    <property type="entry name" value="PK beta-barrel domain-like"/>
    <property type="match status" value="1"/>
</dbReference>
<feature type="domain" description="Pyruvate kinase barrel" evidence="20">
    <location>
        <begin position="8"/>
        <end position="331"/>
    </location>
</feature>
<dbReference type="PANTHER" id="PTHR11817">
    <property type="entry name" value="PYRUVATE KINASE"/>
    <property type="match status" value="1"/>
</dbReference>
<dbReference type="InterPro" id="IPR018209">
    <property type="entry name" value="Pyrv_Knase_AS"/>
</dbReference>
<evidence type="ECO:0000259" key="20">
    <source>
        <dbReference type="Pfam" id="PF00224"/>
    </source>
</evidence>
<dbReference type="EC" id="2.7.1.40" evidence="7 18"/>